<dbReference type="RefSeq" id="WP_027464321.1">
    <property type="nucleotide sequence ID" value="NZ_CP021081.1"/>
</dbReference>
<organism evidence="4 5">
    <name type="scientific">Deinococcus ficus</name>
    <dbReference type="NCBI Taxonomy" id="317577"/>
    <lineage>
        <taxon>Bacteria</taxon>
        <taxon>Thermotogati</taxon>
        <taxon>Deinococcota</taxon>
        <taxon>Deinococci</taxon>
        <taxon>Deinococcales</taxon>
        <taxon>Deinococcaceae</taxon>
        <taxon>Deinococcus</taxon>
    </lineage>
</organism>
<dbReference type="STRING" id="317577.GCA_000419625_00990"/>
<feature type="compositionally biased region" description="Low complexity" evidence="2">
    <location>
        <begin position="70"/>
        <end position="80"/>
    </location>
</feature>
<evidence type="ECO:0000313" key="4">
    <source>
        <dbReference type="EMBL" id="ASN79760.1"/>
    </source>
</evidence>
<dbReference type="InterPro" id="IPR014720">
    <property type="entry name" value="dsRBD_dom"/>
</dbReference>
<name>A0A221SSZ9_9DEIO</name>
<dbReference type="SMART" id="SM00358">
    <property type="entry name" value="DSRM"/>
    <property type="match status" value="1"/>
</dbReference>
<accession>A0A221SSZ9</accession>
<protein>
    <submittedName>
        <fullName evidence="4">RNA-binding protein</fullName>
    </submittedName>
</protein>
<proteinExistence type="predicted"/>
<dbReference type="SUPFAM" id="SSF54768">
    <property type="entry name" value="dsRNA-binding domain-like"/>
    <property type="match status" value="1"/>
</dbReference>
<sequence>MNAKGDLIARLLSLGRGTPEFDVTAAGPAHERVFRAVVRSGGQVLGHGEARSKREAERLAAEEALGVLDGGAPASASGDGWLPEAEAPEASGGVWPVYAAVLAQALDTATEFAAEDASLDDVRRDAARLYRELLADLGHGPE</sequence>
<dbReference type="Pfam" id="PF00035">
    <property type="entry name" value="dsrm"/>
    <property type="match status" value="1"/>
</dbReference>
<evidence type="ECO:0000256" key="2">
    <source>
        <dbReference type="SAM" id="MobiDB-lite"/>
    </source>
</evidence>
<dbReference type="Gene3D" id="3.30.160.20">
    <property type="match status" value="1"/>
</dbReference>
<dbReference type="KEGG" id="dfc:DFI_00950"/>
<evidence type="ECO:0000313" key="5">
    <source>
        <dbReference type="Proteomes" id="UP000259030"/>
    </source>
</evidence>
<dbReference type="Proteomes" id="UP000259030">
    <property type="component" value="Chromosome"/>
</dbReference>
<feature type="region of interest" description="Disordered" evidence="2">
    <location>
        <begin position="69"/>
        <end position="88"/>
    </location>
</feature>
<reference evidence="4 5" key="1">
    <citation type="submission" date="2017-05" db="EMBL/GenBank/DDBJ databases">
        <title>The complete genome sequence of Deinococcus ficus isolated from the rhizosphere of the Ficus religiosa L. in Taiwan.</title>
        <authorList>
            <person name="Wu K.-M."/>
            <person name="Liao T.-L."/>
            <person name="Liu Y.-M."/>
            <person name="Young C.-C."/>
            <person name="Tsai S.-F."/>
        </authorList>
    </citation>
    <scope>NUCLEOTIDE SEQUENCE [LARGE SCALE GENOMIC DNA]</scope>
    <source>
        <strain evidence="4 5">CC-FR2-10</strain>
    </source>
</reference>
<dbReference type="AlphaFoldDB" id="A0A221SSZ9"/>
<dbReference type="EMBL" id="CP021081">
    <property type="protein sequence ID" value="ASN79760.1"/>
    <property type="molecule type" value="Genomic_DNA"/>
</dbReference>
<dbReference type="PROSITE" id="PS50137">
    <property type="entry name" value="DS_RBD"/>
    <property type="match status" value="1"/>
</dbReference>
<dbReference type="GO" id="GO:0003723">
    <property type="term" value="F:RNA binding"/>
    <property type="evidence" value="ECO:0007669"/>
    <property type="project" value="UniProtKB-UniRule"/>
</dbReference>
<evidence type="ECO:0000256" key="1">
    <source>
        <dbReference type="PROSITE-ProRule" id="PRU00266"/>
    </source>
</evidence>
<feature type="domain" description="DRBM" evidence="3">
    <location>
        <begin position="2"/>
        <end position="70"/>
    </location>
</feature>
<gene>
    <name evidence="4" type="ORF">DFI_00950</name>
</gene>
<keyword evidence="5" id="KW-1185">Reference proteome</keyword>
<evidence type="ECO:0000259" key="3">
    <source>
        <dbReference type="PROSITE" id="PS50137"/>
    </source>
</evidence>
<keyword evidence="1" id="KW-0694">RNA-binding</keyword>